<evidence type="ECO:0000313" key="1">
    <source>
        <dbReference type="EMBL" id="CPT28017.1"/>
    </source>
</evidence>
<dbReference type="EMBL" id="CSUW01000004">
    <property type="protein sequence ID" value="CPT28017.1"/>
    <property type="molecule type" value="Genomic_DNA"/>
</dbReference>
<organism evidence="1 2">
    <name type="scientific">Mycobacteroides abscessus</name>
    <dbReference type="NCBI Taxonomy" id="36809"/>
    <lineage>
        <taxon>Bacteria</taxon>
        <taxon>Bacillati</taxon>
        <taxon>Actinomycetota</taxon>
        <taxon>Actinomycetes</taxon>
        <taxon>Mycobacteriales</taxon>
        <taxon>Mycobacteriaceae</taxon>
        <taxon>Mycobacteroides</taxon>
    </lineage>
</organism>
<dbReference type="AlphaFoldDB" id="A0AB33T192"/>
<dbReference type="Proteomes" id="UP000038487">
    <property type="component" value="Unassembled WGS sequence"/>
</dbReference>
<gene>
    <name evidence="1" type="ORF">ERS075527_02211</name>
</gene>
<dbReference type="PROSITE" id="PS51257">
    <property type="entry name" value="PROKAR_LIPOPROTEIN"/>
    <property type="match status" value="1"/>
</dbReference>
<name>A0AB33T192_9MYCO</name>
<comment type="caution">
    <text evidence="1">The sequence shown here is derived from an EMBL/GenBank/DDBJ whole genome shotgun (WGS) entry which is preliminary data.</text>
</comment>
<reference evidence="1 2" key="1">
    <citation type="submission" date="2015-03" db="EMBL/GenBank/DDBJ databases">
        <authorList>
            <consortium name="Pathogen Informatics"/>
            <person name="Murphy D."/>
        </authorList>
    </citation>
    <scope>NUCLEOTIDE SEQUENCE [LARGE SCALE GENOMIC DNA]</scope>
    <source>
        <strain evidence="1 2">PAP036</strain>
    </source>
</reference>
<sequence>MTTRTRLACLSLTLAVLTGCTSPPPAPSEILQSPVASTSTNVPDTNGVIPRFANDIWPAVVACNGACDQGGARYAKFMKIVVPDLEADQYGRLRDAVHELGTVQKADESQGRIYRDDDLHLSDTALAALSPPSAVLRVCYTYTADTRRTLKDPPNPKPFASEATVELRKTDNWYLYSITNDHVVPGCPTSSKA</sequence>
<dbReference type="RefSeq" id="WP_005090648.1">
    <property type="nucleotide sequence ID" value="NZ_CM125927.1"/>
</dbReference>
<protein>
    <recommendedName>
        <fullName evidence="3">Lipoprotein</fullName>
    </recommendedName>
</protein>
<evidence type="ECO:0000313" key="2">
    <source>
        <dbReference type="Proteomes" id="UP000038487"/>
    </source>
</evidence>
<proteinExistence type="predicted"/>
<evidence type="ECO:0008006" key="3">
    <source>
        <dbReference type="Google" id="ProtNLM"/>
    </source>
</evidence>
<accession>A0AB33T192</accession>